<sequence length="249" mass="29824">MGSLGKYVKEKKLEVWKCEGRKIERVSEFKYLGHTFNETATDKPHSEEGKQDSGMCVGNRKEKVGRGRIDVRDRDLGMAGTRGGRESARRILRWVLGVDREAPDYIVREKCQKKRLRLKVGKRAAKFENKMDGSEEIVRECWREKKKNKEKKMIENYYQRIGYASEEVERKRKMDECRAECGNEQRENRMEGEERKCRKSYEERETIENMWNGCSEMKERERERDGRNTKRRRKRDRMDESDMEEEGKD</sequence>
<evidence type="ECO:0000256" key="1">
    <source>
        <dbReference type="SAM" id="MobiDB-lite"/>
    </source>
</evidence>
<organism evidence="2 3">
    <name type="scientific">Tenebrio molitor</name>
    <name type="common">Yellow mealworm beetle</name>
    <dbReference type="NCBI Taxonomy" id="7067"/>
    <lineage>
        <taxon>Eukaryota</taxon>
        <taxon>Metazoa</taxon>
        <taxon>Ecdysozoa</taxon>
        <taxon>Arthropoda</taxon>
        <taxon>Hexapoda</taxon>
        <taxon>Insecta</taxon>
        <taxon>Pterygota</taxon>
        <taxon>Neoptera</taxon>
        <taxon>Endopterygota</taxon>
        <taxon>Coleoptera</taxon>
        <taxon>Polyphaga</taxon>
        <taxon>Cucujiformia</taxon>
        <taxon>Tenebrionidae</taxon>
        <taxon>Tenebrio</taxon>
    </lineage>
</organism>
<protein>
    <submittedName>
        <fullName evidence="2">Uncharacterized protein</fullName>
    </submittedName>
</protein>
<comment type="caution">
    <text evidence="2">The sequence shown here is derived from an EMBL/GenBank/DDBJ whole genome shotgun (WGS) entry which is preliminary data.</text>
</comment>
<feature type="compositionally biased region" description="Basic and acidic residues" evidence="1">
    <location>
        <begin position="40"/>
        <end position="51"/>
    </location>
</feature>
<evidence type="ECO:0000313" key="2">
    <source>
        <dbReference type="EMBL" id="KAH0818499.1"/>
    </source>
</evidence>
<dbReference type="EMBL" id="JABDTM020017551">
    <property type="protein sequence ID" value="KAH0818499.1"/>
    <property type="molecule type" value="Genomic_DNA"/>
</dbReference>
<keyword evidence="3" id="KW-1185">Reference proteome</keyword>
<feature type="compositionally biased region" description="Basic and acidic residues" evidence="1">
    <location>
        <begin position="216"/>
        <end position="228"/>
    </location>
</feature>
<feature type="compositionally biased region" description="Acidic residues" evidence="1">
    <location>
        <begin position="239"/>
        <end position="249"/>
    </location>
</feature>
<dbReference type="AlphaFoldDB" id="A0A8J6LDI1"/>
<reference evidence="2" key="2">
    <citation type="submission" date="2021-08" db="EMBL/GenBank/DDBJ databases">
        <authorList>
            <person name="Eriksson T."/>
        </authorList>
    </citation>
    <scope>NUCLEOTIDE SEQUENCE</scope>
    <source>
        <strain evidence="2">Stoneville</strain>
        <tissue evidence="2">Whole head</tissue>
    </source>
</reference>
<name>A0A8J6LDI1_TENMO</name>
<feature type="region of interest" description="Disordered" evidence="1">
    <location>
        <begin position="179"/>
        <end position="199"/>
    </location>
</feature>
<accession>A0A8J6LDI1</accession>
<proteinExistence type="predicted"/>
<dbReference type="Proteomes" id="UP000719412">
    <property type="component" value="Unassembled WGS sequence"/>
</dbReference>
<feature type="region of interest" description="Disordered" evidence="1">
    <location>
        <begin position="39"/>
        <end position="59"/>
    </location>
</feature>
<reference evidence="2" key="1">
    <citation type="journal article" date="2020" name="J Insects Food Feed">
        <title>The yellow mealworm (Tenebrio molitor) genome: a resource for the emerging insects as food and feed industry.</title>
        <authorList>
            <person name="Eriksson T."/>
            <person name="Andere A."/>
            <person name="Kelstrup H."/>
            <person name="Emery V."/>
            <person name="Picard C."/>
        </authorList>
    </citation>
    <scope>NUCLEOTIDE SEQUENCE</scope>
    <source>
        <strain evidence="2">Stoneville</strain>
        <tissue evidence="2">Whole head</tissue>
    </source>
</reference>
<feature type="region of interest" description="Disordered" evidence="1">
    <location>
        <begin position="212"/>
        <end position="249"/>
    </location>
</feature>
<evidence type="ECO:0000313" key="3">
    <source>
        <dbReference type="Proteomes" id="UP000719412"/>
    </source>
</evidence>
<gene>
    <name evidence="2" type="ORF">GEV33_004292</name>
</gene>